<dbReference type="EMBL" id="JAGTJJ010000008">
    <property type="protein sequence ID" value="MDC3982543.1"/>
    <property type="molecule type" value="Genomic_DNA"/>
</dbReference>
<evidence type="ECO:0000313" key="4">
    <source>
        <dbReference type="Proteomes" id="UP001151081"/>
    </source>
</evidence>
<evidence type="ECO:0000313" key="2">
    <source>
        <dbReference type="EMBL" id="MDC3979890.1"/>
    </source>
</evidence>
<proteinExistence type="predicted"/>
<protein>
    <submittedName>
        <fullName evidence="3">Exo-alpha-sialidase</fullName>
    </submittedName>
</protein>
<comment type="caution">
    <text evidence="3">The sequence shown here is derived from an EMBL/GenBank/DDBJ whole genome shotgun (WGS) entry which is preliminary data.</text>
</comment>
<dbReference type="EMBL" id="JAGTJJ010000002">
    <property type="protein sequence ID" value="MDC3979890.1"/>
    <property type="molecule type" value="Genomic_DNA"/>
</dbReference>
<organism evidence="3 4">
    <name type="scientific">Polyangium jinanense</name>
    <dbReference type="NCBI Taxonomy" id="2829994"/>
    <lineage>
        <taxon>Bacteria</taxon>
        <taxon>Pseudomonadati</taxon>
        <taxon>Myxococcota</taxon>
        <taxon>Polyangia</taxon>
        <taxon>Polyangiales</taxon>
        <taxon>Polyangiaceae</taxon>
        <taxon>Polyangium</taxon>
    </lineage>
</organism>
<sequence length="485" mass="51482">MFRTTMGPWSPTAYALAAALSLLPSCSKKKEEAPITPPAPPRGAASLDQLSTGLGTAKGLDASLAPPSMKFDHVYVLDDKRAILAGGVPGSVAIALMTVDAGKTWKAFRTDRETWSSYTFGTDGVFALALGPKETTAEAPPTVGKKAPPPPPFQFFFAGLDAPSFGTATMVDQPPLARKPDPKLPIPKPRLALLDKETASIVVEPTPKKFIARYVTPPGTDAPAEVALPKLETFATGPVGRPPRLFSVKGREVVSRKWPAPGQTVAAPAESEYIDLKLLKPTPTLLAELSAPSACDVGSISYQAITQPPTKQNPNKNFYLVVTPDKLTLVPRPAEALSGAPIGCTDTKFVVEAPDADKQSITLLLCELDGKCTTPSRPVFKPWIEKHERDIVAVPTSTGAAAVMSAQAGERWGLYYAQSTDGGKFYERARIIGEGTGARGRVDFGALVSFGKRTLLIVSADVTGTSRRGFYVLVSDDDGATWNPP</sequence>
<reference evidence="3 4" key="1">
    <citation type="submission" date="2021-04" db="EMBL/GenBank/DDBJ databases">
        <title>Genome analysis of Polyangium sp.</title>
        <authorList>
            <person name="Li Y."/>
            <person name="Wang J."/>
        </authorList>
    </citation>
    <scope>NUCLEOTIDE SEQUENCE [LARGE SCALE GENOMIC DNA]</scope>
    <source>
        <strain evidence="3 4">SDU14</strain>
    </source>
</reference>
<dbReference type="CDD" id="cd15482">
    <property type="entry name" value="Sialidase_non-viral"/>
    <property type="match status" value="1"/>
</dbReference>
<dbReference type="InterPro" id="IPR036278">
    <property type="entry name" value="Sialidase_sf"/>
</dbReference>
<dbReference type="AlphaFoldDB" id="A0A9X3X5A6"/>
<gene>
    <name evidence="2" type="ORF">KEG57_05225</name>
    <name evidence="3" type="ORF">KEG57_18660</name>
</gene>
<dbReference type="SUPFAM" id="SSF50939">
    <property type="entry name" value="Sialidases"/>
    <property type="match status" value="1"/>
</dbReference>
<dbReference type="Proteomes" id="UP001151081">
    <property type="component" value="Unassembled WGS sequence"/>
</dbReference>
<dbReference type="RefSeq" id="WP_272416928.1">
    <property type="nucleotide sequence ID" value="NZ_JAGTJJ010000002.1"/>
</dbReference>
<evidence type="ECO:0000256" key="1">
    <source>
        <dbReference type="SAM" id="MobiDB-lite"/>
    </source>
</evidence>
<accession>A0A9X3X5A6</accession>
<keyword evidence="4" id="KW-1185">Reference proteome</keyword>
<feature type="region of interest" description="Disordered" evidence="1">
    <location>
        <begin position="30"/>
        <end position="49"/>
    </location>
</feature>
<evidence type="ECO:0000313" key="3">
    <source>
        <dbReference type="EMBL" id="MDC3982543.1"/>
    </source>
</evidence>
<name>A0A9X3X5A6_9BACT</name>
<dbReference type="Gene3D" id="2.120.10.10">
    <property type="match status" value="1"/>
</dbReference>